<proteinExistence type="inferred from homology"/>
<dbReference type="InterPro" id="IPR055060">
    <property type="entry name" value="ACOX_C_alpha1"/>
</dbReference>
<evidence type="ECO:0000256" key="11">
    <source>
        <dbReference type="ARBA" id="ARBA00023098"/>
    </source>
</evidence>
<keyword evidence="9" id="KW-0067">ATP-binding</keyword>
<dbReference type="FunFam" id="2.40.110.10:FF:000003">
    <property type="entry name" value="Acyl-coenzyme A oxidase"/>
    <property type="match status" value="1"/>
</dbReference>
<comment type="pathway">
    <text evidence="3">Lipid metabolism; peroxisomal fatty acid beta-oxidation.</text>
</comment>
<reference evidence="20" key="2">
    <citation type="journal article" date="2016" name="Sci. Rep.">
        <title>Dictyocaulus viviparus genome, variome and transcriptome elucidate lungworm biology and support future intervention.</title>
        <authorList>
            <person name="McNulty S.N."/>
            <person name="Strube C."/>
            <person name="Rosa B.A."/>
            <person name="Martin J.C."/>
            <person name="Tyagi R."/>
            <person name="Choi Y.J."/>
            <person name="Wang Q."/>
            <person name="Hallsworth Pepin K."/>
            <person name="Zhang X."/>
            <person name="Ozersky P."/>
            <person name="Wilson R.K."/>
            <person name="Sternberg P.W."/>
            <person name="Gasser R.B."/>
            <person name="Mitreva M."/>
        </authorList>
    </citation>
    <scope>NUCLEOTIDE SEQUENCE [LARGE SCALE GENOMIC DNA]</scope>
    <source>
        <strain evidence="20">HannoverDv2000</strain>
    </source>
</reference>
<evidence type="ECO:0000256" key="2">
    <source>
        <dbReference type="ARBA" id="ARBA00004275"/>
    </source>
</evidence>
<feature type="binding site" evidence="15">
    <location>
        <position position="192"/>
    </location>
    <ligand>
        <name>FAD</name>
        <dbReference type="ChEBI" id="CHEBI:57692"/>
    </ligand>
</feature>
<dbReference type="InterPro" id="IPR002655">
    <property type="entry name" value="Acyl-CoA_oxidase_C"/>
</dbReference>
<sequence length="747" mass="85219">MTGMNNFFIKHEDNPDITKERNAGTFDVRRMASFLYGGDDKLERRDEIRAFVKSKPELHDPVPIEFMTREERVSNAARKIVALTNHLGAIDASDFFGEGMYFQTLVMGRDPHPLSLHFVMFIPTIQGQTDDEQLDEWLSLAVARGIIGTYAQTELGHGTNLKNLETTATYDPKTEEFVLNSPTITSAKWWPGGLGKSSNYAIVVAQLYTQGICRGPHPFIVQLRDLETHKPLKGVRVGDIGPKFGFHSIDNGFLMFDNYRIPRQHMFMRHSKVEKDGTFIAPKHSKLSYGTMVFVRSIMIKDQATHLAAAVCIAVRYSAIRRQGEIEQGAGEVQILDYQTQQFRLFPYMARSFAFLFAAYEIRDLYLKVNEQLTHGNTDLLPEIHALSSGLKSVISWEAAQGIEQCRLACGGHGYSLASALPDIYTSAVGGCTYEGENIVMLLQVARFLMKAADEVQSGNARLADICNYLVKPNSAHSRLTNWNTYSDADIIGDFEHVARRQVFRAFELLRRHQKESSAEEGWNRASIELCKASRGNYMSDRQLDEIREGIYRCLERIRPNAVSLVDSWDFDDMELHSVFRAFELLRRHQKESSTEEGWNRASIELCKASRMHVRLYLVRNFLQKVSTAPHASLREPLTDLTRLYVFDLITSCPEFLKGNYMSDRQLDEIREGIYRCLERIRPNAVSLVDSWDFDDMELHSVLGRRDGNVYPALLEWAQMSQLNKTEVLSTFEKYLGPMMKDGRSKL</sequence>
<evidence type="ECO:0000256" key="1">
    <source>
        <dbReference type="ARBA" id="ARBA00001974"/>
    </source>
</evidence>
<dbReference type="GO" id="GO:0005504">
    <property type="term" value="F:fatty acid binding"/>
    <property type="evidence" value="ECO:0007669"/>
    <property type="project" value="TreeGrafter"/>
</dbReference>
<dbReference type="SUPFAM" id="SSF56645">
    <property type="entry name" value="Acyl-CoA dehydrogenase NM domain-like"/>
    <property type="match status" value="1"/>
</dbReference>
<comment type="similarity">
    <text evidence="4 13">Belongs to the acyl-CoA oxidase family.</text>
</comment>
<dbReference type="PANTHER" id="PTHR10909:SF351">
    <property type="entry name" value="ACYL-COENZYME A OXIDASE"/>
    <property type="match status" value="1"/>
</dbReference>
<dbReference type="AlphaFoldDB" id="A0A0D8X9C6"/>
<keyword evidence="11" id="KW-0443">Lipid metabolism</keyword>
<evidence type="ECO:0000259" key="17">
    <source>
        <dbReference type="Pfam" id="PF14749"/>
    </source>
</evidence>
<evidence type="ECO:0000256" key="13">
    <source>
        <dbReference type="PIRNR" id="PIRNR000168"/>
    </source>
</evidence>
<keyword evidence="10" id="KW-0560">Oxidoreductase</keyword>
<dbReference type="Proteomes" id="UP000053766">
    <property type="component" value="Unassembled WGS sequence"/>
</dbReference>
<dbReference type="OrthoDB" id="538336at2759"/>
<keyword evidence="5 13" id="KW-0285">Flavoprotein</keyword>
<evidence type="ECO:0000256" key="9">
    <source>
        <dbReference type="ARBA" id="ARBA00022840"/>
    </source>
</evidence>
<accession>A0A0D8X9C6</accession>
<dbReference type="InterPro" id="IPR046373">
    <property type="entry name" value="Acyl-CoA_Oxase/DH_mid-dom_sf"/>
</dbReference>
<dbReference type="InterPro" id="IPR037069">
    <property type="entry name" value="AcylCoA_DH/ox_N_sf"/>
</dbReference>
<evidence type="ECO:0000256" key="10">
    <source>
        <dbReference type="ARBA" id="ARBA00023002"/>
    </source>
</evidence>
<evidence type="ECO:0000259" key="16">
    <source>
        <dbReference type="Pfam" id="PF01756"/>
    </source>
</evidence>
<dbReference type="GO" id="GO:0005777">
    <property type="term" value="C:peroxisome"/>
    <property type="evidence" value="ECO:0007669"/>
    <property type="project" value="UniProtKB-SubCell"/>
</dbReference>
<feature type="domain" description="Acyl-CoA oxidase C-terminal" evidence="16">
    <location>
        <begin position="535"/>
        <end position="579"/>
    </location>
</feature>
<feature type="active site" description="Proton acceptor" evidence="14">
    <location>
        <position position="435"/>
    </location>
</feature>
<evidence type="ECO:0000259" key="18">
    <source>
        <dbReference type="Pfam" id="PF22924"/>
    </source>
</evidence>
<evidence type="ECO:0000313" key="20">
    <source>
        <dbReference type="Proteomes" id="UP000053766"/>
    </source>
</evidence>
<dbReference type="InterPro" id="IPR036250">
    <property type="entry name" value="AcylCo_DH-like_C"/>
</dbReference>
<dbReference type="SUPFAM" id="SSF47203">
    <property type="entry name" value="Acyl-CoA dehydrogenase C-terminal domain-like"/>
    <property type="match status" value="3"/>
</dbReference>
<evidence type="ECO:0000256" key="7">
    <source>
        <dbReference type="ARBA" id="ARBA00022827"/>
    </source>
</evidence>
<feature type="domain" description="Acyl-coenzyme A oxidase N-terminal" evidence="17">
    <location>
        <begin position="27"/>
        <end position="146"/>
    </location>
</feature>
<gene>
    <name evidence="19" type="ORF">DICVIV_13680</name>
</gene>
<dbReference type="Gene3D" id="1.20.140.10">
    <property type="entry name" value="Butyryl-CoA Dehydrogenase, subunit A, domain 3"/>
    <property type="match status" value="3"/>
</dbReference>
<dbReference type="Gene3D" id="1.10.540.10">
    <property type="entry name" value="Acyl-CoA dehydrogenase/oxidase, N-terminal domain"/>
    <property type="match status" value="1"/>
</dbReference>
<feature type="domain" description="Acyl-CoA oxidase C-terminal" evidence="16">
    <location>
        <begin position="582"/>
        <end position="741"/>
    </location>
</feature>
<reference evidence="19 20" key="1">
    <citation type="submission" date="2013-11" db="EMBL/GenBank/DDBJ databases">
        <title>Draft genome of the bovine lungworm Dictyocaulus viviparus.</title>
        <authorList>
            <person name="Mitreva M."/>
        </authorList>
    </citation>
    <scope>NUCLEOTIDE SEQUENCE [LARGE SCALE GENOMIC DNA]</scope>
    <source>
        <strain evidence="19 20">HannoverDv2000</strain>
    </source>
</reference>
<dbReference type="STRING" id="29172.A0A0D8X9C6"/>
<evidence type="ECO:0000256" key="14">
    <source>
        <dbReference type="PIRSR" id="PIRSR000168-1"/>
    </source>
</evidence>
<dbReference type="InterPro" id="IPR009100">
    <property type="entry name" value="AcylCoA_DH/oxidase_NM_dom_sf"/>
</dbReference>
<organism evidence="19 20">
    <name type="scientific">Dictyocaulus viviparus</name>
    <name type="common">Bovine lungworm</name>
    <dbReference type="NCBI Taxonomy" id="29172"/>
    <lineage>
        <taxon>Eukaryota</taxon>
        <taxon>Metazoa</taxon>
        <taxon>Ecdysozoa</taxon>
        <taxon>Nematoda</taxon>
        <taxon>Chromadorea</taxon>
        <taxon>Rhabditida</taxon>
        <taxon>Rhabditina</taxon>
        <taxon>Rhabditomorpha</taxon>
        <taxon>Strongyloidea</taxon>
        <taxon>Metastrongylidae</taxon>
        <taxon>Dictyocaulus</taxon>
    </lineage>
</organism>
<name>A0A0D8X9C6_DICVI</name>
<keyword evidence="8" id="KW-0276">Fatty acid metabolism</keyword>
<evidence type="ECO:0000256" key="5">
    <source>
        <dbReference type="ARBA" id="ARBA00022630"/>
    </source>
</evidence>
<comment type="cofactor">
    <cofactor evidence="1">
        <name>FAD</name>
        <dbReference type="ChEBI" id="CHEBI:57692"/>
    </cofactor>
</comment>
<evidence type="ECO:0000256" key="3">
    <source>
        <dbReference type="ARBA" id="ARBA00004846"/>
    </source>
</evidence>
<dbReference type="GO" id="GO:0005524">
    <property type="term" value="F:ATP binding"/>
    <property type="evidence" value="ECO:0007669"/>
    <property type="project" value="UniProtKB-KW"/>
</dbReference>
<dbReference type="GO" id="GO:0055088">
    <property type="term" value="P:lipid homeostasis"/>
    <property type="evidence" value="ECO:0007669"/>
    <property type="project" value="TreeGrafter"/>
</dbReference>
<comment type="subcellular location">
    <subcellularLocation>
        <location evidence="2">Peroxisome</location>
    </subcellularLocation>
</comment>
<dbReference type="FunFam" id="1.20.140.10:FF:000005">
    <property type="entry name" value="Acyl-coenzyme A oxidase"/>
    <property type="match status" value="1"/>
</dbReference>
<keyword evidence="12" id="KW-0576">Peroxisome</keyword>
<evidence type="ECO:0000313" key="19">
    <source>
        <dbReference type="EMBL" id="KJH40367.1"/>
    </source>
</evidence>
<dbReference type="InterPro" id="IPR012258">
    <property type="entry name" value="Acyl-CoA_oxidase"/>
</dbReference>
<evidence type="ECO:0000256" key="6">
    <source>
        <dbReference type="ARBA" id="ARBA00022741"/>
    </source>
</evidence>
<evidence type="ECO:0000256" key="4">
    <source>
        <dbReference type="ARBA" id="ARBA00006288"/>
    </source>
</evidence>
<dbReference type="Pfam" id="PF01756">
    <property type="entry name" value="ACOX"/>
    <property type="match status" value="2"/>
</dbReference>
<dbReference type="GO" id="GO:0033540">
    <property type="term" value="P:fatty acid beta-oxidation using acyl-CoA oxidase"/>
    <property type="evidence" value="ECO:0007669"/>
    <property type="project" value="TreeGrafter"/>
</dbReference>
<dbReference type="EMBL" id="KN717290">
    <property type="protein sequence ID" value="KJH40367.1"/>
    <property type="molecule type" value="Genomic_DNA"/>
</dbReference>
<dbReference type="FunFam" id="1.20.140.10:FF:000013">
    <property type="entry name" value="Acyl-coenzyme A oxidase"/>
    <property type="match status" value="1"/>
</dbReference>
<dbReference type="Pfam" id="PF14749">
    <property type="entry name" value="Acyl-CoA_ox_N"/>
    <property type="match status" value="1"/>
</dbReference>
<evidence type="ECO:0000256" key="8">
    <source>
        <dbReference type="ARBA" id="ARBA00022832"/>
    </source>
</evidence>
<keyword evidence="7 13" id="KW-0274">FAD</keyword>
<feature type="domain" description="Acyl-CoA oxidase C-alpha1" evidence="18">
    <location>
        <begin position="289"/>
        <end position="450"/>
    </location>
</feature>
<dbReference type="GO" id="GO:0071949">
    <property type="term" value="F:FAD binding"/>
    <property type="evidence" value="ECO:0007669"/>
    <property type="project" value="InterPro"/>
</dbReference>
<keyword evidence="20" id="KW-1185">Reference proteome</keyword>
<evidence type="ECO:0000256" key="15">
    <source>
        <dbReference type="PIRSR" id="PIRSR000168-2"/>
    </source>
</evidence>
<dbReference type="Pfam" id="PF22924">
    <property type="entry name" value="ACOX_C_alpha1"/>
    <property type="match status" value="1"/>
</dbReference>
<keyword evidence="6" id="KW-0547">Nucleotide-binding</keyword>
<dbReference type="PIRSF" id="PIRSF000168">
    <property type="entry name" value="Acyl-CoA_oxidase"/>
    <property type="match status" value="1"/>
</dbReference>
<dbReference type="InterPro" id="IPR029320">
    <property type="entry name" value="Acyl-CoA_ox_N"/>
</dbReference>
<dbReference type="FunFam" id="1.10.540.10:FF:000006">
    <property type="entry name" value="Acyl-coenzyme A oxidase"/>
    <property type="match status" value="1"/>
</dbReference>
<dbReference type="PANTHER" id="PTHR10909">
    <property type="entry name" value="ELECTRON TRANSPORT OXIDOREDUCTASE"/>
    <property type="match status" value="1"/>
</dbReference>
<evidence type="ECO:0000256" key="12">
    <source>
        <dbReference type="ARBA" id="ARBA00023140"/>
    </source>
</evidence>
<dbReference type="GO" id="GO:0003997">
    <property type="term" value="F:acyl-CoA oxidase activity"/>
    <property type="evidence" value="ECO:0007669"/>
    <property type="project" value="InterPro"/>
</dbReference>
<protein>
    <recommendedName>
        <fullName evidence="13">Acyl-coenzyme A oxidase</fullName>
    </recommendedName>
</protein>
<feature type="binding site" evidence="15">
    <location>
        <position position="153"/>
    </location>
    <ligand>
        <name>FAD</name>
        <dbReference type="ChEBI" id="CHEBI:57692"/>
    </ligand>
</feature>
<dbReference type="Gene3D" id="2.40.110.10">
    <property type="entry name" value="Butyryl-CoA Dehydrogenase, subunit A, domain 2"/>
    <property type="match status" value="1"/>
</dbReference>